<proteinExistence type="predicted"/>
<sequence>MIHIKESSSSSSSSSSTLDLHVARPSPCYHSDCHRPSVLPSRSPSSAAQLHQVAYLEVPLKTPSAISLDPMTHDFRDSRLMLS</sequence>
<evidence type="ECO:0000313" key="2">
    <source>
        <dbReference type="EMBL" id="MPC15968.1"/>
    </source>
</evidence>
<evidence type="ECO:0000313" key="3">
    <source>
        <dbReference type="Proteomes" id="UP000324222"/>
    </source>
</evidence>
<organism evidence="2 3">
    <name type="scientific">Portunus trituberculatus</name>
    <name type="common">Swimming crab</name>
    <name type="synonym">Neptunus trituberculatus</name>
    <dbReference type="NCBI Taxonomy" id="210409"/>
    <lineage>
        <taxon>Eukaryota</taxon>
        <taxon>Metazoa</taxon>
        <taxon>Ecdysozoa</taxon>
        <taxon>Arthropoda</taxon>
        <taxon>Crustacea</taxon>
        <taxon>Multicrustacea</taxon>
        <taxon>Malacostraca</taxon>
        <taxon>Eumalacostraca</taxon>
        <taxon>Eucarida</taxon>
        <taxon>Decapoda</taxon>
        <taxon>Pleocyemata</taxon>
        <taxon>Brachyura</taxon>
        <taxon>Eubrachyura</taxon>
        <taxon>Portunoidea</taxon>
        <taxon>Portunidae</taxon>
        <taxon>Portuninae</taxon>
        <taxon>Portunus</taxon>
    </lineage>
</organism>
<name>A0A5B7D390_PORTR</name>
<evidence type="ECO:0000256" key="1">
    <source>
        <dbReference type="SAM" id="MobiDB-lite"/>
    </source>
</evidence>
<dbReference type="EMBL" id="VSRR010000467">
    <property type="protein sequence ID" value="MPC15968.1"/>
    <property type="molecule type" value="Genomic_DNA"/>
</dbReference>
<dbReference type="Proteomes" id="UP000324222">
    <property type="component" value="Unassembled WGS sequence"/>
</dbReference>
<accession>A0A5B7D390</accession>
<dbReference type="AlphaFoldDB" id="A0A5B7D390"/>
<keyword evidence="3" id="KW-1185">Reference proteome</keyword>
<feature type="region of interest" description="Disordered" evidence="1">
    <location>
        <begin position="1"/>
        <end position="21"/>
    </location>
</feature>
<reference evidence="2 3" key="1">
    <citation type="submission" date="2019-05" db="EMBL/GenBank/DDBJ databases">
        <title>Another draft genome of Portunus trituberculatus and its Hox gene families provides insights of decapod evolution.</title>
        <authorList>
            <person name="Jeong J.-H."/>
            <person name="Song I."/>
            <person name="Kim S."/>
            <person name="Choi T."/>
            <person name="Kim D."/>
            <person name="Ryu S."/>
            <person name="Kim W."/>
        </authorList>
    </citation>
    <scope>NUCLEOTIDE SEQUENCE [LARGE SCALE GENOMIC DNA]</scope>
    <source>
        <tissue evidence="2">Muscle</tissue>
    </source>
</reference>
<gene>
    <name evidence="2" type="ORF">E2C01_008774</name>
</gene>
<protein>
    <submittedName>
        <fullName evidence="2">Uncharacterized protein</fullName>
    </submittedName>
</protein>
<comment type="caution">
    <text evidence="2">The sequence shown here is derived from an EMBL/GenBank/DDBJ whole genome shotgun (WGS) entry which is preliminary data.</text>
</comment>
<feature type="compositionally biased region" description="Low complexity" evidence="1">
    <location>
        <begin position="7"/>
        <end position="16"/>
    </location>
</feature>